<dbReference type="EMBL" id="JALGAR010000001">
    <property type="protein sequence ID" value="MCI4656591.1"/>
    <property type="molecule type" value="Genomic_DNA"/>
</dbReference>
<sequence length="196" mass="22107">MAFGVQRPTRASDAVPRMNAMERIIDEGLLIALSAVRMAVKNHIIVGALREHDNFDEASYATVARDELLLLAVQNEEDAARVAKERRELASRRWSQGFTEDERLDLGRLARRRRAHKGLALILHAVADDDEKLAAIVENAQHDASYEIRKALAARLIRQTVDGHAPGYARMREERIKYLLAIDFAMLRDRTSGTNP</sequence>
<organism evidence="1 2">
    <name type="scientific">Cryobacterium zhongshanensis</name>
    <dbReference type="NCBI Taxonomy" id="2928153"/>
    <lineage>
        <taxon>Bacteria</taxon>
        <taxon>Bacillati</taxon>
        <taxon>Actinomycetota</taxon>
        <taxon>Actinomycetes</taxon>
        <taxon>Micrococcales</taxon>
        <taxon>Microbacteriaceae</taxon>
        <taxon>Cryobacterium</taxon>
    </lineage>
</organism>
<protein>
    <recommendedName>
        <fullName evidence="3">Asparagine synthase</fullName>
    </recommendedName>
</protein>
<dbReference type="RefSeq" id="WP_243010713.1">
    <property type="nucleotide sequence ID" value="NZ_JALGAR010000001.1"/>
</dbReference>
<reference evidence="1" key="1">
    <citation type="submission" date="2022-03" db="EMBL/GenBank/DDBJ databases">
        <title>Cryobacterium sp. nov. strain ZS14-85, isolated from Antarctic soil.</title>
        <authorList>
            <person name="Li J."/>
            <person name="Niu G."/>
        </authorList>
    </citation>
    <scope>NUCLEOTIDE SEQUENCE</scope>
    <source>
        <strain evidence="1">ZS14-85</strain>
    </source>
</reference>
<dbReference type="Proteomes" id="UP001165341">
    <property type="component" value="Unassembled WGS sequence"/>
</dbReference>
<evidence type="ECO:0000313" key="2">
    <source>
        <dbReference type="Proteomes" id="UP001165341"/>
    </source>
</evidence>
<name>A0AA41QS12_9MICO</name>
<evidence type="ECO:0008006" key="3">
    <source>
        <dbReference type="Google" id="ProtNLM"/>
    </source>
</evidence>
<evidence type="ECO:0000313" key="1">
    <source>
        <dbReference type="EMBL" id="MCI4656591.1"/>
    </source>
</evidence>
<gene>
    <name evidence="1" type="ORF">MQH31_02020</name>
</gene>
<proteinExistence type="predicted"/>
<accession>A0AA41QS12</accession>
<keyword evidence="2" id="KW-1185">Reference proteome</keyword>
<comment type="caution">
    <text evidence="1">The sequence shown here is derived from an EMBL/GenBank/DDBJ whole genome shotgun (WGS) entry which is preliminary data.</text>
</comment>
<dbReference type="AlphaFoldDB" id="A0AA41QS12"/>